<feature type="domain" description="GH3 C-terminal" evidence="2">
    <location>
        <begin position="431"/>
        <end position="544"/>
    </location>
</feature>
<evidence type="ECO:0000259" key="2">
    <source>
        <dbReference type="Pfam" id="PF23572"/>
    </source>
</evidence>
<feature type="domain" description="GH3 middle" evidence="1">
    <location>
        <begin position="344"/>
        <end position="415"/>
    </location>
</feature>
<dbReference type="InParanoid" id="U5DGY1"/>
<evidence type="ECO:0000259" key="1">
    <source>
        <dbReference type="Pfam" id="PF23571"/>
    </source>
</evidence>
<accession>U5DGY1</accession>
<dbReference type="EMBL" id="ASSJ01000066">
    <property type="protein sequence ID" value="ERN40856.1"/>
    <property type="molecule type" value="Genomic_DNA"/>
</dbReference>
<reference evidence="3 4" key="1">
    <citation type="submission" date="2013-05" db="EMBL/GenBank/DDBJ databases">
        <title>Draft genome sequence of Rubidibacter lacunae KORDI 51-2.</title>
        <authorList>
            <person name="Choi D.H."/>
            <person name="Noh J.H."/>
            <person name="Kwon K.-K."/>
            <person name="Lee J.-H."/>
            <person name="Ryu J.-Y."/>
        </authorList>
    </citation>
    <scope>NUCLEOTIDE SEQUENCE [LARGE SCALE GENOMIC DNA]</scope>
    <source>
        <strain evidence="3 4">KORDI 51-2</strain>
    </source>
</reference>
<dbReference type="SUPFAM" id="SSF56801">
    <property type="entry name" value="Acetyl-CoA synthetase-like"/>
    <property type="match status" value="1"/>
</dbReference>
<dbReference type="InterPro" id="IPR055378">
    <property type="entry name" value="GH3_C"/>
</dbReference>
<evidence type="ECO:0000313" key="4">
    <source>
        <dbReference type="Proteomes" id="UP000016960"/>
    </source>
</evidence>
<dbReference type="PANTHER" id="PTHR31901:SF9">
    <property type="entry name" value="GH3 DOMAIN-CONTAINING PROTEIN"/>
    <property type="match status" value="1"/>
</dbReference>
<dbReference type="InterPro" id="IPR055377">
    <property type="entry name" value="GH3_M"/>
</dbReference>
<dbReference type="Pfam" id="PF03321">
    <property type="entry name" value="GH3"/>
    <property type="match status" value="1"/>
</dbReference>
<dbReference type="Proteomes" id="UP000016960">
    <property type="component" value="Unassembled WGS sequence"/>
</dbReference>
<dbReference type="OrthoDB" id="614636at2"/>
<keyword evidence="4" id="KW-1185">Reference proteome</keyword>
<dbReference type="RefSeq" id="WP_022607921.1">
    <property type="nucleotide sequence ID" value="NZ_ASSJ01000066.1"/>
</dbReference>
<evidence type="ECO:0000313" key="3">
    <source>
        <dbReference type="EMBL" id="ERN40856.1"/>
    </source>
</evidence>
<name>U5DGY1_9CHRO</name>
<dbReference type="InterPro" id="IPR004993">
    <property type="entry name" value="GH3"/>
</dbReference>
<gene>
    <name evidence="3" type="ORF">KR51_00025650</name>
</gene>
<dbReference type="GO" id="GO:0005737">
    <property type="term" value="C:cytoplasm"/>
    <property type="evidence" value="ECO:0007669"/>
    <property type="project" value="TreeGrafter"/>
</dbReference>
<proteinExistence type="predicted"/>
<protein>
    <submittedName>
        <fullName evidence="3">GH3 auxin-responsive promoter</fullName>
    </submittedName>
</protein>
<dbReference type="Pfam" id="PF23572">
    <property type="entry name" value="GH3_C"/>
    <property type="match status" value="1"/>
</dbReference>
<dbReference type="PATRIC" id="fig|582515.4.peg.2885"/>
<dbReference type="Pfam" id="PF23571">
    <property type="entry name" value="GH3_M"/>
    <property type="match status" value="1"/>
</dbReference>
<organism evidence="3 4">
    <name type="scientific">Rubidibacter lacunae KORDI 51-2</name>
    <dbReference type="NCBI Taxonomy" id="582515"/>
    <lineage>
        <taxon>Bacteria</taxon>
        <taxon>Bacillati</taxon>
        <taxon>Cyanobacteriota</taxon>
        <taxon>Cyanophyceae</taxon>
        <taxon>Oscillatoriophycideae</taxon>
        <taxon>Chroococcales</taxon>
        <taxon>Aphanothecaceae</taxon>
        <taxon>Rubidibacter</taxon>
    </lineage>
</organism>
<sequence>MQTLVAAGLSTLFAPLKASFIAKTHRVASAQEEFLLRLLRVQQDTQLGRDYQLSAIASVREFRHRIPVLPYSSFAPYVERVAGGEANVMTPDPVIYMNMTSGSTGKQKLIPVTRRSRRFRHRASQVSLAFLLSLMQQQRRSFGQILLTSSVELLGKTSGGIDYGPVSVGDLRLQNPIVRNALLSQPFATLEATDSAARHYVSLLFALNNPNARIVAANFPILALILCEYLERYADRLLDDLERGTITSELMLEPELRARLERQLHPMPQRVARLRSVLKAEGTLTPQLAWPDLSLIITARGGNSDFYFQRFPDYFGDTPVFGGTYSTAETVFGICPAIDRDGAMLALDSGFYEFIPAEEWDSSQPRTLLPEEVEVGQTYRILVTNYNGFYRYDLGDVVEVLGFYARNPIVVFRHRRGGLLSSTTEKTTEYHAAQVMNALQQEFDLTLEDFCITLAAAETPPPYLVNIELAAPEAIADPHAFLRQFDRRLKEVHTSYAVKRRRQVPPPCLRVLPRGSFHKVRQRLLANGIPEHHLKFPHISEDRQFLKDIPVELEVCLLDDRVTGQHTS</sequence>
<dbReference type="eggNOG" id="COG3568">
    <property type="taxonomic scope" value="Bacteria"/>
</dbReference>
<comment type="caution">
    <text evidence="3">The sequence shown here is derived from an EMBL/GenBank/DDBJ whole genome shotgun (WGS) entry which is preliminary data.</text>
</comment>
<dbReference type="AlphaFoldDB" id="U5DGY1"/>
<dbReference type="PANTHER" id="PTHR31901">
    <property type="entry name" value="GH3 DOMAIN-CONTAINING PROTEIN"/>
    <property type="match status" value="1"/>
</dbReference>
<dbReference type="GO" id="GO:0016881">
    <property type="term" value="F:acid-amino acid ligase activity"/>
    <property type="evidence" value="ECO:0007669"/>
    <property type="project" value="TreeGrafter"/>
</dbReference>
<dbReference type="STRING" id="582515.KR51_00025650"/>